<keyword evidence="5" id="KW-0217">Developmental protein</keyword>
<evidence type="ECO:0000256" key="15">
    <source>
        <dbReference type="ARBA" id="ARBA00041393"/>
    </source>
</evidence>
<proteinExistence type="inferred from homology"/>
<evidence type="ECO:0000256" key="18">
    <source>
        <dbReference type="ARBA" id="ARBA00045381"/>
    </source>
</evidence>
<evidence type="ECO:0000256" key="13">
    <source>
        <dbReference type="ARBA" id="ARBA00023228"/>
    </source>
</evidence>
<dbReference type="Gene3D" id="3.30.420.10">
    <property type="entry name" value="Ribonuclease H-like superfamily/Ribonuclease H"/>
    <property type="match status" value="1"/>
</dbReference>
<keyword evidence="13" id="KW-0458">Lysosome</keyword>
<dbReference type="Proteomes" id="UP000694580">
    <property type="component" value="Chromosome 13"/>
</dbReference>
<evidence type="ECO:0000256" key="11">
    <source>
        <dbReference type="ARBA" id="ARBA00023157"/>
    </source>
</evidence>
<evidence type="ECO:0000256" key="17">
    <source>
        <dbReference type="ARBA" id="ARBA00043033"/>
    </source>
</evidence>
<dbReference type="GO" id="GO:0004531">
    <property type="term" value="F:deoxyribonuclease II activity"/>
    <property type="evidence" value="ECO:0007669"/>
    <property type="project" value="UniProtKB-EC"/>
</dbReference>
<evidence type="ECO:0000256" key="16">
    <source>
        <dbReference type="ARBA" id="ARBA00041918"/>
    </source>
</evidence>
<dbReference type="PANTHER" id="PTHR10858">
    <property type="entry name" value="DEOXYRIBONUCLEASE II"/>
    <property type="match status" value="1"/>
</dbReference>
<dbReference type="InterPro" id="IPR036397">
    <property type="entry name" value="RNaseH_sf"/>
</dbReference>
<evidence type="ECO:0000313" key="20">
    <source>
        <dbReference type="Proteomes" id="UP000694580"/>
    </source>
</evidence>
<evidence type="ECO:0000256" key="9">
    <source>
        <dbReference type="ARBA" id="ARBA00022759"/>
    </source>
</evidence>
<comment type="function">
    <text evidence="18">Hydrolyzes DNA under acidic conditions with a preference for double-stranded DNA. Plays a major role in the clearance of nucleic acids generated through apoptosis, hence preventing autoinflammation. Necessary for proper fetal development and for definitive erythropoiesis in fetal liver and bone marrow, where it degrades nuclear DNA expelled from erythroid precursor cells.</text>
</comment>
<dbReference type="GO" id="GO:0005764">
    <property type="term" value="C:lysosome"/>
    <property type="evidence" value="ECO:0007669"/>
    <property type="project" value="UniProtKB-SubCell"/>
</dbReference>
<keyword evidence="10" id="KW-0378">Hydrolase</keyword>
<keyword evidence="8" id="KW-0732">Signal</keyword>
<reference evidence="19" key="3">
    <citation type="submission" date="2025-09" db="UniProtKB">
        <authorList>
            <consortium name="Ensembl"/>
        </authorList>
    </citation>
    <scope>IDENTIFICATION</scope>
</reference>
<keyword evidence="9" id="KW-0255">Endonuclease</keyword>
<comment type="similarity">
    <text evidence="3">Belongs to the DNase II family.</text>
</comment>
<dbReference type="PANTHER" id="PTHR10858:SF9">
    <property type="entry name" value="DEOXYRIBONUCLEASE-2-ALPHA"/>
    <property type="match status" value="1"/>
</dbReference>
<keyword evidence="7" id="KW-0540">Nuclease</keyword>
<evidence type="ECO:0000256" key="3">
    <source>
        <dbReference type="ARBA" id="ARBA00007527"/>
    </source>
</evidence>
<sequence length="254" mass="29288">MVWGELDRRVKAKGPTSAKHLWELLQDCWKSISGDDLLKLIERMPRVYILYKQPSINDENGLVYLYMDESTGGWVPAHNPIDDQKSALAQTLLPLFQHFTNETINFGYILYNDQPPEPFKTASSSFGHSKGLVMMDQETGIWLSHSTPHFPGFDITGFWPNSGYANGQTFICGTYKYSAFRNIAVQLQYIHVYSFDAYIPEYFYPELQCVVDKGCYPKKTPWDRQLNMTSLGGHSFISYAKYSRYHDGTWGWNL</sequence>
<reference evidence="19" key="2">
    <citation type="submission" date="2025-08" db="UniProtKB">
        <authorList>
            <consortium name="Ensembl"/>
        </authorList>
    </citation>
    <scope>IDENTIFICATION</scope>
</reference>
<evidence type="ECO:0000256" key="12">
    <source>
        <dbReference type="ARBA" id="ARBA00023180"/>
    </source>
</evidence>
<evidence type="ECO:0000256" key="6">
    <source>
        <dbReference type="ARBA" id="ARBA00022703"/>
    </source>
</evidence>
<dbReference type="GeneTree" id="ENSGT00390000002634"/>
<organism evidence="19 20">
    <name type="scientific">Denticeps clupeoides</name>
    <name type="common">denticle herring</name>
    <dbReference type="NCBI Taxonomy" id="299321"/>
    <lineage>
        <taxon>Eukaryota</taxon>
        <taxon>Metazoa</taxon>
        <taxon>Chordata</taxon>
        <taxon>Craniata</taxon>
        <taxon>Vertebrata</taxon>
        <taxon>Euteleostomi</taxon>
        <taxon>Actinopterygii</taxon>
        <taxon>Neopterygii</taxon>
        <taxon>Teleostei</taxon>
        <taxon>Clupei</taxon>
        <taxon>Clupeiformes</taxon>
        <taxon>Denticipitoidei</taxon>
        <taxon>Denticipitidae</taxon>
        <taxon>Denticeps</taxon>
    </lineage>
</organism>
<dbReference type="AlphaFoldDB" id="A0AAY4E147"/>
<evidence type="ECO:0000256" key="1">
    <source>
        <dbReference type="ARBA" id="ARBA00000447"/>
    </source>
</evidence>
<keyword evidence="11" id="KW-1015">Disulfide bond</keyword>
<keyword evidence="6" id="KW-0053">Apoptosis</keyword>
<protein>
    <recommendedName>
        <fullName evidence="14">Deoxyribonuclease-2-alpha</fullName>
        <ecNumber evidence="4">3.1.22.1</ecNumber>
    </recommendedName>
    <alternativeName>
        <fullName evidence="15">Acid DNase</fullName>
    </alternativeName>
    <alternativeName>
        <fullName evidence="17">Deoxyribonuclease II alpha</fullName>
    </alternativeName>
    <alternativeName>
        <fullName evidence="16">Lysosomal DNase II</fullName>
    </alternativeName>
</protein>
<evidence type="ECO:0000256" key="4">
    <source>
        <dbReference type="ARBA" id="ARBA00012036"/>
    </source>
</evidence>
<reference evidence="19 20" key="1">
    <citation type="submission" date="2020-06" db="EMBL/GenBank/DDBJ databases">
        <authorList>
            <consortium name="Wellcome Sanger Institute Data Sharing"/>
        </authorList>
    </citation>
    <scope>NUCLEOTIDE SEQUENCE [LARGE SCALE GENOMIC DNA]</scope>
</reference>
<comment type="subcellular location">
    <subcellularLocation>
        <location evidence="2">Lysosome</location>
    </subcellularLocation>
</comment>
<evidence type="ECO:0000256" key="10">
    <source>
        <dbReference type="ARBA" id="ARBA00022801"/>
    </source>
</evidence>
<dbReference type="GO" id="GO:0003676">
    <property type="term" value="F:nucleic acid binding"/>
    <property type="evidence" value="ECO:0007669"/>
    <property type="project" value="InterPro"/>
</dbReference>
<keyword evidence="20" id="KW-1185">Reference proteome</keyword>
<evidence type="ECO:0000256" key="14">
    <source>
        <dbReference type="ARBA" id="ARBA00039868"/>
    </source>
</evidence>
<evidence type="ECO:0000256" key="7">
    <source>
        <dbReference type="ARBA" id="ARBA00022722"/>
    </source>
</evidence>
<evidence type="ECO:0000256" key="2">
    <source>
        <dbReference type="ARBA" id="ARBA00004371"/>
    </source>
</evidence>
<evidence type="ECO:0000313" key="19">
    <source>
        <dbReference type="Ensembl" id="ENSDCDP00010051079.1"/>
    </source>
</evidence>
<dbReference type="EC" id="3.1.22.1" evidence="4"/>
<name>A0AAY4E147_9TELE</name>
<dbReference type="GO" id="GO:0006309">
    <property type="term" value="P:apoptotic DNA fragmentation"/>
    <property type="evidence" value="ECO:0007669"/>
    <property type="project" value="TreeGrafter"/>
</dbReference>
<dbReference type="InterPro" id="IPR004947">
    <property type="entry name" value="DNase_II"/>
</dbReference>
<dbReference type="Ensembl" id="ENSDCDT00010061521.1">
    <property type="protein sequence ID" value="ENSDCDP00010051079.1"/>
    <property type="gene ID" value="ENSDCDG00010030144.1"/>
</dbReference>
<comment type="catalytic activity">
    <reaction evidence="1">
        <text>Endonucleolytic cleavage to nucleoside 3'-phosphates and 3'-phosphooligonucleotide end-products.</text>
        <dbReference type="EC" id="3.1.22.1"/>
    </reaction>
</comment>
<evidence type="ECO:0000256" key="8">
    <source>
        <dbReference type="ARBA" id="ARBA00022729"/>
    </source>
</evidence>
<accession>A0AAY4E147</accession>
<keyword evidence="12" id="KW-0325">Glycoprotein</keyword>
<evidence type="ECO:0000256" key="5">
    <source>
        <dbReference type="ARBA" id="ARBA00022473"/>
    </source>
</evidence>
<dbReference type="Pfam" id="PF03265">
    <property type="entry name" value="DNase_II"/>
    <property type="match status" value="1"/>
</dbReference>